<feature type="compositionally biased region" description="Polar residues" evidence="7">
    <location>
        <begin position="280"/>
        <end position="291"/>
    </location>
</feature>
<evidence type="ECO:0000313" key="11">
    <source>
        <dbReference type="Proteomes" id="UP000436088"/>
    </source>
</evidence>
<comment type="caution">
    <text evidence="10">The sequence shown here is derived from an EMBL/GenBank/DDBJ whole genome shotgun (WGS) entry which is preliminary data.</text>
</comment>
<evidence type="ECO:0000259" key="9">
    <source>
        <dbReference type="PROSITE" id="PS51294"/>
    </source>
</evidence>
<dbReference type="InterPro" id="IPR017930">
    <property type="entry name" value="Myb_dom"/>
</dbReference>
<feature type="domain" description="HTH myb-type" evidence="9">
    <location>
        <begin position="38"/>
        <end position="93"/>
    </location>
</feature>
<evidence type="ECO:0000256" key="2">
    <source>
        <dbReference type="ARBA" id="ARBA00022737"/>
    </source>
</evidence>
<sequence>MLTIAIQRFNGKNWKKIAELVPHRTNVQPLHRWQKILNPDLVKGPWSKEEDDIIFELVGKQGKKKWSEIAKDLPGRIGKQCRERWCNHLNPDIKKSAWTEEEELILIREHGMYGNRWAKIAKLLLGRTENSIKNLWNCSVRKKVELLAASQINIGNHGTSIDFYAANDLIRPSSSNDHAHGPSIQNHQVHSCSALEPENCNIRVGFLSYESLRPKDSNTYTTTGEFPDTDGYAGTASSPESKLRNAAKSFKNIPSIIRKRSSQARTQSGNDNAKELFLSPTKSPKLQTTDAVKSVERS</sequence>
<evidence type="ECO:0000256" key="1">
    <source>
        <dbReference type="ARBA" id="ARBA00004123"/>
    </source>
</evidence>
<dbReference type="Gene3D" id="1.10.10.60">
    <property type="entry name" value="Homeodomain-like"/>
    <property type="match status" value="3"/>
</dbReference>
<gene>
    <name evidence="10" type="ORF">F3Y22_tig00012523pilonHSYRG00146</name>
</gene>
<keyword evidence="11" id="KW-1185">Reference proteome</keyword>
<feature type="domain" description="HTH myb-type" evidence="9">
    <location>
        <begin position="1"/>
        <end position="37"/>
    </location>
</feature>
<comment type="subcellular location">
    <subcellularLocation>
        <location evidence="1">Nucleus</location>
    </subcellularLocation>
</comment>
<feature type="domain" description="Myb-like" evidence="8">
    <location>
        <begin position="90"/>
        <end position="140"/>
    </location>
</feature>
<evidence type="ECO:0000256" key="7">
    <source>
        <dbReference type="SAM" id="MobiDB-lite"/>
    </source>
</evidence>
<dbReference type="AlphaFoldDB" id="A0A6A3C2B9"/>
<dbReference type="CDD" id="cd00167">
    <property type="entry name" value="SANT"/>
    <property type="match status" value="3"/>
</dbReference>
<feature type="domain" description="Myb-like" evidence="8">
    <location>
        <begin position="38"/>
        <end position="89"/>
    </location>
</feature>
<keyword evidence="6" id="KW-0539">Nucleus</keyword>
<evidence type="ECO:0000256" key="3">
    <source>
        <dbReference type="ARBA" id="ARBA00023015"/>
    </source>
</evidence>
<dbReference type="GO" id="GO:0005634">
    <property type="term" value="C:nucleus"/>
    <property type="evidence" value="ECO:0007669"/>
    <property type="project" value="UniProtKB-SubCell"/>
</dbReference>
<keyword evidence="5" id="KW-0804">Transcription</keyword>
<dbReference type="InterPro" id="IPR001005">
    <property type="entry name" value="SANT/Myb"/>
</dbReference>
<dbReference type="FunFam" id="1.10.10.60:FF:000010">
    <property type="entry name" value="Transcriptional activator Myb isoform A"/>
    <property type="match status" value="1"/>
</dbReference>
<dbReference type="Pfam" id="PF13921">
    <property type="entry name" value="Myb_DNA-bind_6"/>
    <property type="match status" value="1"/>
</dbReference>
<dbReference type="SMART" id="SM00717">
    <property type="entry name" value="SANT"/>
    <property type="match status" value="3"/>
</dbReference>
<dbReference type="InterPro" id="IPR050560">
    <property type="entry name" value="MYB_TF"/>
</dbReference>
<dbReference type="GO" id="GO:0000981">
    <property type="term" value="F:DNA-binding transcription factor activity, RNA polymerase II-specific"/>
    <property type="evidence" value="ECO:0007669"/>
    <property type="project" value="TreeGrafter"/>
</dbReference>
<organism evidence="10 11">
    <name type="scientific">Hibiscus syriacus</name>
    <name type="common">Rose of Sharon</name>
    <dbReference type="NCBI Taxonomy" id="106335"/>
    <lineage>
        <taxon>Eukaryota</taxon>
        <taxon>Viridiplantae</taxon>
        <taxon>Streptophyta</taxon>
        <taxon>Embryophyta</taxon>
        <taxon>Tracheophyta</taxon>
        <taxon>Spermatophyta</taxon>
        <taxon>Magnoliopsida</taxon>
        <taxon>eudicotyledons</taxon>
        <taxon>Gunneridae</taxon>
        <taxon>Pentapetalae</taxon>
        <taxon>rosids</taxon>
        <taxon>malvids</taxon>
        <taxon>Malvales</taxon>
        <taxon>Malvaceae</taxon>
        <taxon>Malvoideae</taxon>
        <taxon>Hibiscus</taxon>
    </lineage>
</organism>
<dbReference type="PANTHER" id="PTHR45614:SF232">
    <property type="entry name" value="TRANSCRIPTION FACTOR MYB3R-2"/>
    <property type="match status" value="1"/>
</dbReference>
<keyword evidence="3" id="KW-0805">Transcription regulation</keyword>
<feature type="domain" description="Myb-like" evidence="8">
    <location>
        <begin position="1"/>
        <end position="37"/>
    </location>
</feature>
<evidence type="ECO:0000256" key="4">
    <source>
        <dbReference type="ARBA" id="ARBA00023125"/>
    </source>
</evidence>
<protein>
    <submittedName>
        <fullName evidence="10">Acyl-CoA thioesterase</fullName>
    </submittedName>
</protein>
<keyword evidence="4" id="KW-0238">DNA-binding</keyword>
<evidence type="ECO:0000256" key="6">
    <source>
        <dbReference type="ARBA" id="ARBA00023242"/>
    </source>
</evidence>
<dbReference type="EMBL" id="VEPZ02000534">
    <property type="protein sequence ID" value="KAE8723310.1"/>
    <property type="molecule type" value="Genomic_DNA"/>
</dbReference>
<feature type="domain" description="HTH myb-type" evidence="9">
    <location>
        <begin position="94"/>
        <end position="144"/>
    </location>
</feature>
<feature type="region of interest" description="Disordered" evidence="7">
    <location>
        <begin position="218"/>
        <end position="240"/>
    </location>
</feature>
<dbReference type="PROSITE" id="PS51294">
    <property type="entry name" value="HTH_MYB"/>
    <property type="match status" value="3"/>
</dbReference>
<dbReference type="GO" id="GO:0000978">
    <property type="term" value="F:RNA polymerase II cis-regulatory region sequence-specific DNA binding"/>
    <property type="evidence" value="ECO:0007669"/>
    <property type="project" value="TreeGrafter"/>
</dbReference>
<dbReference type="SUPFAM" id="SSF46689">
    <property type="entry name" value="Homeodomain-like"/>
    <property type="match status" value="2"/>
</dbReference>
<feature type="region of interest" description="Disordered" evidence="7">
    <location>
        <begin position="257"/>
        <end position="298"/>
    </location>
</feature>
<dbReference type="Proteomes" id="UP000436088">
    <property type="component" value="Unassembled WGS sequence"/>
</dbReference>
<name>A0A6A3C2B9_HIBSY</name>
<evidence type="ECO:0000259" key="8">
    <source>
        <dbReference type="PROSITE" id="PS50090"/>
    </source>
</evidence>
<accession>A0A6A3C2B9</accession>
<evidence type="ECO:0000313" key="10">
    <source>
        <dbReference type="EMBL" id="KAE8723310.1"/>
    </source>
</evidence>
<dbReference type="PROSITE" id="PS50090">
    <property type="entry name" value="MYB_LIKE"/>
    <property type="match status" value="3"/>
</dbReference>
<dbReference type="PANTHER" id="PTHR45614">
    <property type="entry name" value="MYB PROTEIN-RELATED"/>
    <property type="match status" value="1"/>
</dbReference>
<dbReference type="InterPro" id="IPR009057">
    <property type="entry name" value="Homeodomain-like_sf"/>
</dbReference>
<reference evidence="10" key="1">
    <citation type="submission" date="2019-09" db="EMBL/GenBank/DDBJ databases">
        <title>Draft genome information of white flower Hibiscus syriacus.</title>
        <authorList>
            <person name="Kim Y.-M."/>
        </authorList>
    </citation>
    <scope>NUCLEOTIDE SEQUENCE [LARGE SCALE GENOMIC DNA]</scope>
    <source>
        <strain evidence="10">YM2019G1</strain>
    </source>
</reference>
<keyword evidence="2" id="KW-0677">Repeat</keyword>
<proteinExistence type="predicted"/>
<evidence type="ECO:0000256" key="5">
    <source>
        <dbReference type="ARBA" id="ARBA00023163"/>
    </source>
</evidence>